<keyword evidence="3" id="KW-1185">Reference proteome</keyword>
<proteinExistence type="predicted"/>
<comment type="caution">
    <text evidence="2">The sequence shown here is derived from an EMBL/GenBank/DDBJ whole genome shotgun (WGS) entry which is preliminary data.</text>
</comment>
<dbReference type="EMBL" id="JAFCMP010000123">
    <property type="protein sequence ID" value="KAG5185741.1"/>
    <property type="molecule type" value="Genomic_DNA"/>
</dbReference>
<dbReference type="AlphaFoldDB" id="A0A836CJG1"/>
<feature type="region of interest" description="Disordered" evidence="1">
    <location>
        <begin position="78"/>
        <end position="119"/>
    </location>
</feature>
<feature type="compositionally biased region" description="Low complexity" evidence="1">
    <location>
        <begin position="16"/>
        <end position="37"/>
    </location>
</feature>
<evidence type="ECO:0000313" key="2">
    <source>
        <dbReference type="EMBL" id="KAG5185741.1"/>
    </source>
</evidence>
<gene>
    <name evidence="2" type="ORF">JKP88DRAFT_311261</name>
</gene>
<name>A0A836CJG1_9STRA</name>
<accession>A0A836CJG1</accession>
<sequence length="289" mass="29661">MAPLETFDGSRDTRAKTAAAAIPSTAATATSGAGTRGSWQHGVTVFAGGAPHDMRPPFDTVVNSGTVLFTSETLRPDLSSVPLTKPGWPGERVGRSGSQPHRHARSHSADAASAAAAAAAAAPDRGTVLGEWPHLQPAAADAGMNVVGGRPTERRGARGSFTPGSRILAGGPARASLPLLPPPEGDDADDDDDVPDRGRVLSSCERLTPDLSGAARCKPGTRGEERWGRVGSFEGGATRLRMPSAADAARWREDDGGAHKGVGRRFGPAHYLAGTTVLSGGAPTYKAKP</sequence>
<feature type="region of interest" description="Disordered" evidence="1">
    <location>
        <begin position="1"/>
        <end position="38"/>
    </location>
</feature>
<evidence type="ECO:0000256" key="1">
    <source>
        <dbReference type="SAM" id="MobiDB-lite"/>
    </source>
</evidence>
<feature type="region of interest" description="Disordered" evidence="1">
    <location>
        <begin position="144"/>
        <end position="199"/>
    </location>
</feature>
<feature type="compositionally biased region" description="Acidic residues" evidence="1">
    <location>
        <begin position="184"/>
        <end position="194"/>
    </location>
</feature>
<protein>
    <submittedName>
        <fullName evidence="2">Uncharacterized protein</fullName>
    </submittedName>
</protein>
<organism evidence="2 3">
    <name type="scientific">Tribonema minus</name>
    <dbReference type="NCBI Taxonomy" id="303371"/>
    <lineage>
        <taxon>Eukaryota</taxon>
        <taxon>Sar</taxon>
        <taxon>Stramenopiles</taxon>
        <taxon>Ochrophyta</taxon>
        <taxon>PX clade</taxon>
        <taxon>Xanthophyceae</taxon>
        <taxon>Tribonematales</taxon>
        <taxon>Tribonemataceae</taxon>
        <taxon>Tribonema</taxon>
    </lineage>
</organism>
<reference evidence="2" key="1">
    <citation type="submission" date="2021-02" db="EMBL/GenBank/DDBJ databases">
        <title>First Annotated Genome of the Yellow-green Alga Tribonema minus.</title>
        <authorList>
            <person name="Mahan K.M."/>
        </authorList>
    </citation>
    <scope>NUCLEOTIDE SEQUENCE</scope>
    <source>
        <strain evidence="2">UTEX B ZZ1240</strain>
    </source>
</reference>
<feature type="compositionally biased region" description="Low complexity" evidence="1">
    <location>
        <begin position="109"/>
        <end position="119"/>
    </location>
</feature>
<dbReference type="Proteomes" id="UP000664859">
    <property type="component" value="Unassembled WGS sequence"/>
</dbReference>
<evidence type="ECO:0000313" key="3">
    <source>
        <dbReference type="Proteomes" id="UP000664859"/>
    </source>
</evidence>